<dbReference type="InterPro" id="IPR014535">
    <property type="entry name" value="Hpre_diP_synt_I"/>
</dbReference>
<dbReference type="RefSeq" id="WP_200967659.1">
    <property type="nucleotide sequence ID" value="NZ_BMAQ01000048.1"/>
</dbReference>
<keyword evidence="1" id="KW-1133">Transmembrane helix</keyword>
<keyword evidence="3" id="KW-1185">Reference proteome</keyword>
<protein>
    <submittedName>
        <fullName evidence="2">Heptaprenyl diphosphate synthase subunit I</fullName>
    </submittedName>
</protein>
<evidence type="ECO:0000256" key="1">
    <source>
        <dbReference type="SAM" id="Phobius"/>
    </source>
</evidence>
<comment type="caution">
    <text evidence="2">The sequence shown here is derived from an EMBL/GenBank/DDBJ whole genome shotgun (WGS) entry which is preliminary data.</text>
</comment>
<dbReference type="Proteomes" id="UP000654993">
    <property type="component" value="Unassembled WGS sequence"/>
</dbReference>
<proteinExistence type="predicted"/>
<dbReference type="Gene3D" id="1.10.1760.20">
    <property type="match status" value="1"/>
</dbReference>
<accession>A0A916QEV6</accession>
<dbReference type="Pfam" id="PF07456">
    <property type="entry name" value="Hpre_diP_synt_I"/>
    <property type="match status" value="1"/>
</dbReference>
<feature type="transmembrane region" description="Helical" evidence="1">
    <location>
        <begin position="62"/>
        <end position="84"/>
    </location>
</feature>
<evidence type="ECO:0000313" key="3">
    <source>
        <dbReference type="Proteomes" id="UP000654993"/>
    </source>
</evidence>
<keyword evidence="1" id="KW-0812">Transmembrane</keyword>
<name>A0A916QEV6_9BACL</name>
<dbReference type="AlphaFoldDB" id="A0A916QEV6"/>
<feature type="transmembrane region" description="Helical" evidence="1">
    <location>
        <begin position="7"/>
        <end position="23"/>
    </location>
</feature>
<organism evidence="2 3">
    <name type="scientific">Insulibacter thermoxylanivorax</name>
    <dbReference type="NCBI Taxonomy" id="2749268"/>
    <lineage>
        <taxon>Bacteria</taxon>
        <taxon>Bacillati</taxon>
        <taxon>Bacillota</taxon>
        <taxon>Bacilli</taxon>
        <taxon>Bacillales</taxon>
        <taxon>Paenibacillaceae</taxon>
        <taxon>Insulibacter</taxon>
    </lineage>
</organism>
<reference evidence="2" key="2">
    <citation type="journal article" date="2021" name="Data Brief">
        <title>Draft genome sequence data of the facultative, thermophilic, xylanolytic bacterium Paenibacillus sp. strain DA-C8.</title>
        <authorList>
            <person name="Chhe C."/>
            <person name="Uke A."/>
            <person name="Baramee S."/>
            <person name="Ungkulpasvich U."/>
            <person name="Tachaapaikoon C."/>
            <person name="Pason P."/>
            <person name="Waeonukul R."/>
            <person name="Ratanakhanokchai K."/>
            <person name="Kosugi A."/>
        </authorList>
    </citation>
    <scope>NUCLEOTIDE SEQUENCE</scope>
    <source>
        <strain evidence="2">DA-C8</strain>
    </source>
</reference>
<feature type="transmembrane region" description="Helical" evidence="1">
    <location>
        <begin position="136"/>
        <end position="160"/>
    </location>
</feature>
<keyword evidence="1" id="KW-0472">Membrane</keyword>
<dbReference type="InterPro" id="IPR010898">
    <property type="entry name" value="Hpre_diP_synth_I"/>
</dbReference>
<dbReference type="PIRSF" id="PIRSF027391">
    <property type="entry name" value="Hpre_diP_synt_I"/>
    <property type="match status" value="1"/>
</dbReference>
<sequence length="180" mass="19685">MRDNQRIVYIALLASQGVVISLIERAIPFPFAFAPGAKLGLANIITLMALYTLPAKDVSKVIAIRITLAMLLGGTISSFLYSASGALLSFLGMWTVKQLGPARISLIGVSMTGAMLHNIGQLLTASWIAGTWTVMLYLPFLSLMGMLSGFAVGVFANYLLTHVDRLRVYQRYQERQGWAR</sequence>
<gene>
    <name evidence="2" type="ORF">PRECH8_27630</name>
</gene>
<feature type="transmembrane region" description="Helical" evidence="1">
    <location>
        <begin position="29"/>
        <end position="50"/>
    </location>
</feature>
<evidence type="ECO:0000313" key="2">
    <source>
        <dbReference type="EMBL" id="GFR39467.1"/>
    </source>
</evidence>
<dbReference type="EMBL" id="BMAQ01000048">
    <property type="protein sequence ID" value="GFR39467.1"/>
    <property type="molecule type" value="Genomic_DNA"/>
</dbReference>
<reference evidence="2" key="1">
    <citation type="submission" date="2020-08" db="EMBL/GenBank/DDBJ databases">
        <authorList>
            <person name="Uke A."/>
            <person name="Chhe C."/>
            <person name="Baramee S."/>
            <person name="Kosugi A."/>
        </authorList>
    </citation>
    <scope>NUCLEOTIDE SEQUENCE</scope>
    <source>
        <strain evidence="2">DA-C8</strain>
    </source>
</reference>